<dbReference type="EMBL" id="JBHFFA010000007">
    <property type="protein sequence ID" value="KAL2612948.1"/>
    <property type="molecule type" value="Genomic_DNA"/>
</dbReference>
<sequence>MCFVTACSKSNDNNMRHDRKKEAIARLHGRQDCLVPTDLAQLQGSGAASFLSEVHDHNVRSLEILTDVAVNTLEKLEKETCFGPSEGKLEFDEENLEVTCFTPETRSDYDADIDFCLSLIKMPRSAIPQLEKRLGPKKSVHIRHLQDLLEATPYQVISGGCGDGISKSSTADREELQLTRGTDGISKISTAHREELQLTPGTDGISKISTAHREELQLTPGTGDFQAEREAFPHKGKKRGREEDPSSI</sequence>
<accession>A0ABD1XWD8</accession>
<evidence type="ECO:0000313" key="2">
    <source>
        <dbReference type="EMBL" id="KAL2612948.1"/>
    </source>
</evidence>
<dbReference type="Proteomes" id="UP001605036">
    <property type="component" value="Unassembled WGS sequence"/>
</dbReference>
<organism evidence="2 3">
    <name type="scientific">Riccia fluitans</name>
    <dbReference type="NCBI Taxonomy" id="41844"/>
    <lineage>
        <taxon>Eukaryota</taxon>
        <taxon>Viridiplantae</taxon>
        <taxon>Streptophyta</taxon>
        <taxon>Embryophyta</taxon>
        <taxon>Marchantiophyta</taxon>
        <taxon>Marchantiopsida</taxon>
        <taxon>Marchantiidae</taxon>
        <taxon>Marchantiales</taxon>
        <taxon>Ricciaceae</taxon>
        <taxon>Riccia</taxon>
    </lineage>
</organism>
<gene>
    <name evidence="2" type="ORF">R1flu_024640</name>
</gene>
<keyword evidence="3" id="KW-1185">Reference proteome</keyword>
<dbReference type="AlphaFoldDB" id="A0ABD1XWD8"/>
<reference evidence="2 3" key="1">
    <citation type="submission" date="2024-09" db="EMBL/GenBank/DDBJ databases">
        <title>Chromosome-scale assembly of Riccia fluitans.</title>
        <authorList>
            <person name="Paukszto L."/>
            <person name="Sawicki J."/>
            <person name="Karawczyk K."/>
            <person name="Piernik-Szablinska J."/>
            <person name="Szczecinska M."/>
            <person name="Mazdziarz M."/>
        </authorList>
    </citation>
    <scope>NUCLEOTIDE SEQUENCE [LARGE SCALE GENOMIC DNA]</scope>
    <source>
        <strain evidence="2">Rf_01</strain>
        <tissue evidence="2">Aerial parts of the thallus</tissue>
    </source>
</reference>
<protein>
    <submittedName>
        <fullName evidence="2">Uncharacterized protein</fullName>
    </submittedName>
</protein>
<feature type="region of interest" description="Disordered" evidence="1">
    <location>
        <begin position="201"/>
        <end position="248"/>
    </location>
</feature>
<comment type="caution">
    <text evidence="2">The sequence shown here is derived from an EMBL/GenBank/DDBJ whole genome shotgun (WGS) entry which is preliminary data.</text>
</comment>
<proteinExistence type="predicted"/>
<evidence type="ECO:0000256" key="1">
    <source>
        <dbReference type="SAM" id="MobiDB-lite"/>
    </source>
</evidence>
<evidence type="ECO:0000313" key="3">
    <source>
        <dbReference type="Proteomes" id="UP001605036"/>
    </source>
</evidence>
<name>A0ABD1XWD8_9MARC</name>